<dbReference type="AlphaFoldDB" id="A0AAV3FNE1"/>
<feature type="compositionally biased region" description="Basic residues" evidence="1">
    <location>
        <begin position="249"/>
        <end position="264"/>
    </location>
</feature>
<feature type="compositionally biased region" description="Basic and acidic residues" evidence="1">
    <location>
        <begin position="337"/>
        <end position="347"/>
    </location>
</feature>
<organism evidence="2 3">
    <name type="scientific">Bifidobacterium longum subsp. longum 2-2B</name>
    <dbReference type="NCBI Taxonomy" id="1161745"/>
    <lineage>
        <taxon>Bacteria</taxon>
        <taxon>Bacillati</taxon>
        <taxon>Actinomycetota</taxon>
        <taxon>Actinomycetes</taxon>
        <taxon>Bifidobacteriales</taxon>
        <taxon>Bifidobacteriaceae</taxon>
        <taxon>Bifidobacterium</taxon>
    </lineage>
</organism>
<dbReference type="Pfam" id="PF16280">
    <property type="entry name" value="DUF4928"/>
    <property type="match status" value="1"/>
</dbReference>
<dbReference type="InterPro" id="IPR032564">
    <property type="entry name" value="DUF4928"/>
</dbReference>
<evidence type="ECO:0000256" key="1">
    <source>
        <dbReference type="SAM" id="MobiDB-lite"/>
    </source>
</evidence>
<name>A0AAV3FNE1_BIFLL</name>
<feature type="region of interest" description="Disordered" evidence="1">
    <location>
        <begin position="206"/>
        <end position="268"/>
    </location>
</feature>
<dbReference type="Proteomes" id="UP000005929">
    <property type="component" value="Unassembled WGS sequence"/>
</dbReference>
<proteinExistence type="predicted"/>
<accession>A0AAV3FNE1</accession>
<feature type="region of interest" description="Disordered" evidence="1">
    <location>
        <begin position="334"/>
        <end position="359"/>
    </location>
</feature>
<sequence>MPGLPYLFDAALSFNNKQNSPRGQRFTSKPAGFGCRHSTENLKHYKKRLCTGFLAFATIVTALPSTVVHAERKQYWTQSNERVGIVEKVMNDGSIGSTFKGRTSRGTMALMHDYAELINELRPTAEQFTEIEQYWVKRIQAFFTSKPFKLESDNSLSVDAAVEHLLRQAAQRRRENPGTMYVGTVLQHLVAAKLTIVAPEVEINGASVADDPSPRLPTVRPRTVSQNRPRLRPPVSSQLTTPTGSGASSRKRHCDAPYTRRRHCPVPPGTGRSAPLRCRAVRHPICHVSDRSRIWRRRIDARCAERQRSRRWRATAGWLPAAGHPAAARQANLPRIASDRSRPDRSRGNTPPLRRTCCG</sequence>
<reference evidence="2 3" key="1">
    <citation type="journal article" date="2013" name="Genome Announc.">
        <title>Draft Genome Sequences of Two Pairs of Human Intestinal Bifidobacterium longum subsp. longum Strains, 44B and 1-6B and 35B and 2-2B, Consecutively Isolated from Two Children after a 5-Year Time Period.</title>
        <authorList>
            <person name="Shkoporov A.N."/>
            <person name="Efimov B.A."/>
            <person name="Khokhlova E.V."/>
            <person name="Chaplin A.V."/>
            <person name="Kafarskaya L.I."/>
            <person name="Durkin A.S."/>
            <person name="McCorrison J."/>
            <person name="Torralba M."/>
            <person name="Gillis M."/>
            <person name="Sutton G."/>
            <person name="Weibel D.B."/>
            <person name="Nelson K.E."/>
            <person name="Smeianov V.V."/>
        </authorList>
    </citation>
    <scope>NUCLEOTIDE SEQUENCE [LARGE SCALE GENOMIC DNA]</scope>
    <source>
        <strain evidence="2 3">2-2B</strain>
    </source>
</reference>
<evidence type="ECO:0000313" key="2">
    <source>
        <dbReference type="EMBL" id="EIJ27703.1"/>
    </source>
</evidence>
<evidence type="ECO:0000313" key="3">
    <source>
        <dbReference type="Proteomes" id="UP000005929"/>
    </source>
</evidence>
<dbReference type="EMBL" id="AJTJ01000017">
    <property type="protein sequence ID" value="EIJ27703.1"/>
    <property type="molecule type" value="Genomic_DNA"/>
</dbReference>
<feature type="compositionally biased region" description="Polar residues" evidence="1">
    <location>
        <begin position="235"/>
        <end position="248"/>
    </location>
</feature>
<comment type="caution">
    <text evidence="2">The sequence shown here is derived from an EMBL/GenBank/DDBJ whole genome shotgun (WGS) entry which is preliminary data.</text>
</comment>
<protein>
    <submittedName>
        <fullName evidence="2">Uncharacterized protein</fullName>
    </submittedName>
</protein>
<gene>
    <name evidence="2" type="ORF">HMPREF1315_2143</name>
</gene>